<dbReference type="InterPro" id="IPR056647">
    <property type="entry name" value="DUF7745"/>
</dbReference>
<proteinExistence type="predicted"/>
<evidence type="ECO:0000259" key="1">
    <source>
        <dbReference type="Pfam" id="PF24924"/>
    </source>
</evidence>
<protein>
    <recommendedName>
        <fullName evidence="1">DUF7745 domain-containing protein</fullName>
    </recommendedName>
</protein>
<dbReference type="OrthoDB" id="984336at2759"/>
<dbReference type="PANTHER" id="PTHR48201:SF12">
    <property type="entry name" value="AMINOTRANSFERASE-LIKE PLANT MOBILE DOMAIN-CONTAINING PROTEIN"/>
    <property type="match status" value="1"/>
</dbReference>
<dbReference type="Pfam" id="PF24924">
    <property type="entry name" value="DUF7745"/>
    <property type="match status" value="1"/>
</dbReference>
<organism evidence="2 3">
    <name type="scientific">Mucuna pruriens</name>
    <name type="common">Velvet bean</name>
    <name type="synonym">Dolichos pruriens</name>
    <dbReference type="NCBI Taxonomy" id="157652"/>
    <lineage>
        <taxon>Eukaryota</taxon>
        <taxon>Viridiplantae</taxon>
        <taxon>Streptophyta</taxon>
        <taxon>Embryophyta</taxon>
        <taxon>Tracheophyta</taxon>
        <taxon>Spermatophyta</taxon>
        <taxon>Magnoliopsida</taxon>
        <taxon>eudicotyledons</taxon>
        <taxon>Gunneridae</taxon>
        <taxon>Pentapetalae</taxon>
        <taxon>rosids</taxon>
        <taxon>fabids</taxon>
        <taxon>Fabales</taxon>
        <taxon>Fabaceae</taxon>
        <taxon>Papilionoideae</taxon>
        <taxon>50 kb inversion clade</taxon>
        <taxon>NPAAA clade</taxon>
        <taxon>indigoferoid/millettioid clade</taxon>
        <taxon>Phaseoleae</taxon>
        <taxon>Mucuna</taxon>
    </lineage>
</organism>
<accession>A0A371EJE7</accession>
<dbReference type="PANTHER" id="PTHR48201">
    <property type="entry name" value="PROTEIN, PUTATIVE-RELATED"/>
    <property type="match status" value="1"/>
</dbReference>
<reference evidence="2" key="1">
    <citation type="submission" date="2018-05" db="EMBL/GenBank/DDBJ databases">
        <title>Draft genome of Mucuna pruriens seed.</title>
        <authorList>
            <person name="Nnadi N.E."/>
            <person name="Vos R."/>
            <person name="Hasami M.H."/>
            <person name="Devisetty U.K."/>
            <person name="Aguiy J.C."/>
        </authorList>
    </citation>
    <scope>NUCLEOTIDE SEQUENCE [LARGE SCALE GENOMIC DNA]</scope>
    <source>
        <strain evidence="2">JCA_2017</strain>
    </source>
</reference>
<dbReference type="AlphaFoldDB" id="A0A371EJE7"/>
<feature type="domain" description="DUF7745" evidence="1">
    <location>
        <begin position="6"/>
        <end position="102"/>
    </location>
</feature>
<name>A0A371EJE7_MUCPR</name>
<keyword evidence="3" id="KW-1185">Reference proteome</keyword>
<sequence length="104" mass="11974">MALNLRGKVQPNALTVLAQYYDPPLRCFTFRDFQLTPTLEEYERIIGMPLVKSPPYLFKGQNPSWALVAKILRISESEAQREKRNINGLKGILRASLESRLNRL</sequence>
<evidence type="ECO:0000313" key="3">
    <source>
        <dbReference type="Proteomes" id="UP000257109"/>
    </source>
</evidence>
<feature type="non-terminal residue" evidence="2">
    <location>
        <position position="1"/>
    </location>
</feature>
<dbReference type="EMBL" id="QJKJ01013555">
    <property type="protein sequence ID" value="RDX66180.1"/>
    <property type="molecule type" value="Genomic_DNA"/>
</dbReference>
<dbReference type="Proteomes" id="UP000257109">
    <property type="component" value="Unassembled WGS sequence"/>
</dbReference>
<gene>
    <name evidence="2" type="ORF">CR513_55074</name>
</gene>
<comment type="caution">
    <text evidence="2">The sequence shown here is derived from an EMBL/GenBank/DDBJ whole genome shotgun (WGS) entry which is preliminary data.</text>
</comment>
<evidence type="ECO:0000313" key="2">
    <source>
        <dbReference type="EMBL" id="RDX66180.1"/>
    </source>
</evidence>